<dbReference type="RefSeq" id="XP_018069759.1">
    <property type="nucleotide sequence ID" value="XM_018210865.1"/>
</dbReference>
<dbReference type="SUPFAM" id="SSF51735">
    <property type="entry name" value="NAD(P)-binding Rossmann-fold domains"/>
    <property type="match status" value="1"/>
</dbReference>
<dbReference type="CDD" id="cd05259">
    <property type="entry name" value="PCBER_SDR_a"/>
    <property type="match status" value="1"/>
</dbReference>
<dbReference type="Pfam" id="PF05368">
    <property type="entry name" value="NmrA"/>
    <property type="match status" value="1"/>
</dbReference>
<feature type="domain" description="NmrA-like" evidence="3">
    <location>
        <begin position="5"/>
        <end position="220"/>
    </location>
</feature>
<keyword evidence="5" id="KW-1185">Reference proteome</keyword>
<name>A0A194X5Q2_MOLSC</name>
<proteinExistence type="predicted"/>
<dbReference type="InterPro" id="IPR045312">
    <property type="entry name" value="PCBER-like"/>
</dbReference>
<accession>A0A194X5Q2</accession>
<dbReference type="Proteomes" id="UP000070700">
    <property type="component" value="Unassembled WGS sequence"/>
</dbReference>
<keyword evidence="2" id="KW-0560">Oxidoreductase</keyword>
<sequence length="299" mass="31942">MPEIKSVAIAGGSGTLGRHVLKAFLEADFEVTLLTRTAKADGYDPKVKVQVVDFTSIESLTAALKGIDAVVSTVAVEAQDSQHLLIDASVAAGVKRFIPSEFGSCTTSPEVASLPFYSPVVETRKHLQKQCEIGNLTWTVLACGGFIEFLIGQPALVDLVNHKATLLDGGDNRASSTSLPNIAKAIAVILKKFDATKNKVLKVSEVILTQNRILAIAKKLKPEIEWDITNVESQALLKEALAELAAGKFDMPVIMKLLKGTALGGDRYGGAYDKTDNELLGIKELTEEQLTALIAAKLA</sequence>
<organism evidence="4 5">
    <name type="scientific">Mollisia scopiformis</name>
    <name type="common">Conifer needle endophyte fungus</name>
    <name type="synonym">Phialocephala scopiformis</name>
    <dbReference type="NCBI Taxonomy" id="149040"/>
    <lineage>
        <taxon>Eukaryota</taxon>
        <taxon>Fungi</taxon>
        <taxon>Dikarya</taxon>
        <taxon>Ascomycota</taxon>
        <taxon>Pezizomycotina</taxon>
        <taxon>Leotiomycetes</taxon>
        <taxon>Helotiales</taxon>
        <taxon>Mollisiaceae</taxon>
        <taxon>Mollisia</taxon>
    </lineage>
</organism>
<dbReference type="AlphaFoldDB" id="A0A194X5Q2"/>
<dbReference type="PANTHER" id="PTHR47706">
    <property type="entry name" value="NMRA-LIKE FAMILY PROTEIN"/>
    <property type="match status" value="1"/>
</dbReference>
<dbReference type="Gene3D" id="3.90.25.10">
    <property type="entry name" value="UDP-galactose 4-epimerase, domain 1"/>
    <property type="match status" value="1"/>
</dbReference>
<evidence type="ECO:0000313" key="5">
    <source>
        <dbReference type="Proteomes" id="UP000070700"/>
    </source>
</evidence>
<keyword evidence="1" id="KW-0521">NADP</keyword>
<dbReference type="EMBL" id="KQ947418">
    <property type="protein sequence ID" value="KUJ15404.1"/>
    <property type="molecule type" value="Genomic_DNA"/>
</dbReference>
<evidence type="ECO:0000256" key="2">
    <source>
        <dbReference type="ARBA" id="ARBA00023002"/>
    </source>
</evidence>
<dbReference type="STRING" id="149040.A0A194X5Q2"/>
<dbReference type="InParanoid" id="A0A194X5Q2"/>
<dbReference type="InterPro" id="IPR008030">
    <property type="entry name" value="NmrA-like"/>
</dbReference>
<dbReference type="GO" id="GO:0016491">
    <property type="term" value="F:oxidoreductase activity"/>
    <property type="evidence" value="ECO:0007669"/>
    <property type="project" value="UniProtKB-KW"/>
</dbReference>
<dbReference type="InterPro" id="IPR036291">
    <property type="entry name" value="NAD(P)-bd_dom_sf"/>
</dbReference>
<evidence type="ECO:0000259" key="3">
    <source>
        <dbReference type="Pfam" id="PF05368"/>
    </source>
</evidence>
<dbReference type="KEGG" id="psco:LY89DRAFT_619320"/>
<dbReference type="InterPro" id="IPR051609">
    <property type="entry name" value="NmrA/Isoflavone_reductase-like"/>
</dbReference>
<dbReference type="PANTHER" id="PTHR47706:SF1">
    <property type="entry name" value="CIPA-LIKE, PUTATIVE (AFU_ORTHOLOGUE AFUA_1G12460)-RELATED"/>
    <property type="match status" value="1"/>
</dbReference>
<protein>
    <submittedName>
        <fullName evidence="4">NAD(P)-binding protein</fullName>
    </submittedName>
</protein>
<evidence type="ECO:0000313" key="4">
    <source>
        <dbReference type="EMBL" id="KUJ15404.1"/>
    </source>
</evidence>
<gene>
    <name evidence="4" type="ORF">LY89DRAFT_619320</name>
</gene>
<dbReference type="OrthoDB" id="9974981at2759"/>
<dbReference type="Gene3D" id="3.40.50.720">
    <property type="entry name" value="NAD(P)-binding Rossmann-like Domain"/>
    <property type="match status" value="1"/>
</dbReference>
<evidence type="ECO:0000256" key="1">
    <source>
        <dbReference type="ARBA" id="ARBA00022857"/>
    </source>
</evidence>
<reference evidence="4 5" key="1">
    <citation type="submission" date="2015-10" db="EMBL/GenBank/DDBJ databases">
        <title>Full genome of DAOMC 229536 Phialocephala scopiformis, a fungal endophyte of spruce producing the potent anti-insectan compound rugulosin.</title>
        <authorList>
            <consortium name="DOE Joint Genome Institute"/>
            <person name="Walker A.K."/>
            <person name="Frasz S.L."/>
            <person name="Seifert K.A."/>
            <person name="Miller J.D."/>
            <person name="Mondo S.J."/>
            <person name="Labutti K."/>
            <person name="Lipzen A."/>
            <person name="Dockter R."/>
            <person name="Kennedy M."/>
            <person name="Grigoriev I.V."/>
            <person name="Spatafora J.W."/>
        </authorList>
    </citation>
    <scope>NUCLEOTIDE SEQUENCE [LARGE SCALE GENOMIC DNA]</scope>
    <source>
        <strain evidence="4 5">CBS 120377</strain>
    </source>
</reference>
<dbReference type="GeneID" id="28820591"/>